<keyword evidence="2" id="KW-0732">Signal</keyword>
<feature type="compositionally biased region" description="Low complexity" evidence="1">
    <location>
        <begin position="244"/>
        <end position="258"/>
    </location>
</feature>
<dbReference type="AlphaFoldDB" id="A0A0K2TDT2"/>
<sequence length="953" mass="110061">MKILHLFIPLSCLLTSITFDPIQASIFLPTPASLPKPNVPIIKRRKVKKNKKGRRQIGNEALNKLLRELELIPEPKELMQREPESSFIIRRTKEKRKKKHLQTKENVVKNVFQIQRDLSSQIQEKRVTIAFTPTTTKTSPTTLMFSTPTTKTSSKTHRITTTTQSSSTKTTKLYLPTKRTTYRSIHPLPTRLPKSISNINKTKRLYRPKDSFGQESRTLTKYTPDHHIKPMVYFKQVTPLQTNPSSTTSSTPTFPHFPIRNMSAPPTFMGREPSTVVQFKKSSGTIKKDENTSTRPSWNYHRDIHEQQEEEFEENGDVQPRNFWIAPFKKKGKTTNKPELLKPSFFQEHKTPRSHFNSDSKYSSLIKDTPSKKDFIKKPTRLHLAKAKTQSFKRQENTSTPKWNISRNRLNQRRTRKTLTNKSITTLQSRSTTKPIKKLKITTLHPEELTFPSWTVSPITKEMKVKASKTIENPRPTYYQPWIPPLNKIEAIPLPNEGEGSTENYSPASWNPSPVRSKGYNVTKSTNIQHERTIHNWRGISDKEPIIKLQTTTETVPKDTKIRSSTPTTKQSQFYEPQNNYFVSKTPDSDWIPFSKENSDPLIDIKSNTHTQSRLQFLHSTSPRQNEREANQSSKDKWVQQDIKSISSPRDAKIKESPTSWNPPSFHNLKSEIYPSSQNEKDNDPEPSQNQRRKKLDPIWSQSRQSTPEPLIALDVEDSWNTTPKTIEIRQINSAALRSYPQTYRVPSPRKKQQPLRDMYDRKKYNSASYQKVNDWNVPDQYQKLLVYDPYRHKINSNGVSSLVEVDDTSTFTKPGPPYLDDEIPHYVPKLVSTTRSTTTPRPTTSTTERPIPDNLEIFEVNPHPFPNVYSWPSSEPVISTKKSPLPPYFEVEHADKYYSTDVYSPNSFAQLDNDDRSNFGRGIKDTHLVDYGAYSGSHGAFGWYADFPVELH</sequence>
<protein>
    <submittedName>
        <fullName evidence="3">Uncharacterized protein</fullName>
    </submittedName>
</protein>
<proteinExistence type="predicted"/>
<dbReference type="OrthoDB" id="8191503at2759"/>
<evidence type="ECO:0000256" key="2">
    <source>
        <dbReference type="SAM" id="SignalP"/>
    </source>
</evidence>
<name>A0A0K2TDT2_LEPSM</name>
<feature type="region of interest" description="Disordered" evidence="1">
    <location>
        <begin position="497"/>
        <end position="520"/>
    </location>
</feature>
<feature type="region of interest" description="Disordered" evidence="1">
    <location>
        <begin position="139"/>
        <end position="170"/>
    </location>
</feature>
<feature type="compositionally biased region" description="Basic and acidic residues" evidence="1">
    <location>
        <begin position="625"/>
        <end position="639"/>
    </location>
</feature>
<feature type="region of interest" description="Disordered" evidence="1">
    <location>
        <begin position="240"/>
        <end position="259"/>
    </location>
</feature>
<organism evidence="3">
    <name type="scientific">Lepeophtheirus salmonis</name>
    <name type="common">Salmon louse</name>
    <name type="synonym">Caligus salmonis</name>
    <dbReference type="NCBI Taxonomy" id="72036"/>
    <lineage>
        <taxon>Eukaryota</taxon>
        <taxon>Metazoa</taxon>
        <taxon>Ecdysozoa</taxon>
        <taxon>Arthropoda</taxon>
        <taxon>Crustacea</taxon>
        <taxon>Multicrustacea</taxon>
        <taxon>Hexanauplia</taxon>
        <taxon>Copepoda</taxon>
        <taxon>Siphonostomatoida</taxon>
        <taxon>Caligidae</taxon>
        <taxon>Lepeophtheirus</taxon>
    </lineage>
</organism>
<reference evidence="3" key="1">
    <citation type="submission" date="2014-05" db="EMBL/GenBank/DDBJ databases">
        <authorList>
            <person name="Chronopoulou M."/>
        </authorList>
    </citation>
    <scope>NUCLEOTIDE SEQUENCE</scope>
    <source>
        <tissue evidence="3">Whole organism</tissue>
    </source>
</reference>
<dbReference type="EMBL" id="HACA01006828">
    <property type="protein sequence ID" value="CDW24189.1"/>
    <property type="molecule type" value="Transcribed_RNA"/>
</dbReference>
<accession>A0A0K2TDT2</accession>
<feature type="region of interest" description="Disordered" evidence="1">
    <location>
        <begin position="552"/>
        <end position="572"/>
    </location>
</feature>
<feature type="signal peptide" evidence="2">
    <location>
        <begin position="1"/>
        <end position="24"/>
    </location>
</feature>
<feature type="region of interest" description="Disordered" evidence="1">
    <location>
        <begin position="617"/>
        <end position="717"/>
    </location>
</feature>
<evidence type="ECO:0000313" key="3">
    <source>
        <dbReference type="EMBL" id="CDW24189.1"/>
    </source>
</evidence>
<feature type="compositionally biased region" description="Polar residues" evidence="1">
    <location>
        <begin position="563"/>
        <end position="572"/>
    </location>
</feature>
<feature type="chain" id="PRO_5005487710" evidence="2">
    <location>
        <begin position="25"/>
        <end position="953"/>
    </location>
</feature>
<feature type="compositionally biased region" description="Polar residues" evidence="1">
    <location>
        <begin position="499"/>
        <end position="520"/>
    </location>
</feature>
<evidence type="ECO:0000256" key="1">
    <source>
        <dbReference type="SAM" id="MobiDB-lite"/>
    </source>
</evidence>